<evidence type="ECO:0000313" key="1">
    <source>
        <dbReference type="EMBL" id="KAD6796488.1"/>
    </source>
</evidence>
<comment type="caution">
    <text evidence="1">The sequence shown here is derived from an EMBL/GenBank/DDBJ whole genome shotgun (WGS) entry which is preliminary data.</text>
</comment>
<protein>
    <submittedName>
        <fullName evidence="1">Uncharacterized protein</fullName>
    </submittedName>
</protein>
<keyword evidence="2" id="KW-1185">Reference proteome</keyword>
<evidence type="ECO:0000313" key="2">
    <source>
        <dbReference type="Proteomes" id="UP000326396"/>
    </source>
</evidence>
<gene>
    <name evidence="1" type="ORF">E3N88_07384</name>
</gene>
<proteinExistence type="predicted"/>
<organism evidence="1 2">
    <name type="scientific">Mikania micrantha</name>
    <name type="common">bitter vine</name>
    <dbReference type="NCBI Taxonomy" id="192012"/>
    <lineage>
        <taxon>Eukaryota</taxon>
        <taxon>Viridiplantae</taxon>
        <taxon>Streptophyta</taxon>
        <taxon>Embryophyta</taxon>
        <taxon>Tracheophyta</taxon>
        <taxon>Spermatophyta</taxon>
        <taxon>Magnoliopsida</taxon>
        <taxon>eudicotyledons</taxon>
        <taxon>Gunneridae</taxon>
        <taxon>Pentapetalae</taxon>
        <taxon>asterids</taxon>
        <taxon>campanulids</taxon>
        <taxon>Asterales</taxon>
        <taxon>Asteraceae</taxon>
        <taxon>Asteroideae</taxon>
        <taxon>Heliantheae alliance</taxon>
        <taxon>Eupatorieae</taxon>
        <taxon>Mikania</taxon>
    </lineage>
</organism>
<dbReference type="Proteomes" id="UP000326396">
    <property type="component" value="Linkage Group LG11"/>
</dbReference>
<reference evidence="1 2" key="1">
    <citation type="submission" date="2019-05" db="EMBL/GenBank/DDBJ databases">
        <title>Mikania micrantha, genome provides insights into the molecular mechanism of rapid growth.</title>
        <authorList>
            <person name="Liu B."/>
        </authorList>
    </citation>
    <scope>NUCLEOTIDE SEQUENCE [LARGE SCALE GENOMIC DNA]</scope>
    <source>
        <strain evidence="1">NLD-2019</strain>
        <tissue evidence="1">Leaf</tissue>
    </source>
</reference>
<name>A0A5N6PRG6_9ASTR</name>
<sequence>MWIPSSNPPSSFILIVSGMSHSIPMAVALTMANDEVHEFLQFDARSKATTRLAAYEHKSFEAARTIDWSILKELDVEDRARDFLPRPWIRFIDIKKPQF</sequence>
<accession>A0A5N6PRG6</accession>
<dbReference type="AlphaFoldDB" id="A0A5N6PRG6"/>
<dbReference type="EMBL" id="SZYD01000003">
    <property type="protein sequence ID" value="KAD6796488.1"/>
    <property type="molecule type" value="Genomic_DNA"/>
</dbReference>